<reference evidence="3 4" key="1">
    <citation type="journal article" date="2009" name="Stand. Genomic Sci.">
        <title>Complete genome sequence of Pirellula staleyi type strain (ATCC 27377).</title>
        <authorList>
            <person name="Clum A."/>
            <person name="Tindall B.J."/>
            <person name="Sikorski J."/>
            <person name="Ivanova N."/>
            <person name="Mavrommatis K."/>
            <person name="Lucas S."/>
            <person name="Glavina del Rio T."/>
            <person name="Nolan M."/>
            <person name="Chen F."/>
            <person name="Tice H."/>
            <person name="Pitluck S."/>
            <person name="Cheng J.F."/>
            <person name="Chertkov O."/>
            <person name="Brettin T."/>
            <person name="Han C."/>
            <person name="Detter J.C."/>
            <person name="Kuske C."/>
            <person name="Bruce D."/>
            <person name="Goodwin L."/>
            <person name="Ovchinikova G."/>
            <person name="Pati A."/>
            <person name="Mikhailova N."/>
            <person name="Chen A."/>
            <person name="Palaniappan K."/>
            <person name="Land M."/>
            <person name="Hauser L."/>
            <person name="Chang Y.J."/>
            <person name="Jeffries C.D."/>
            <person name="Chain P."/>
            <person name="Rohde M."/>
            <person name="Goker M."/>
            <person name="Bristow J."/>
            <person name="Eisen J.A."/>
            <person name="Markowitz V."/>
            <person name="Hugenholtz P."/>
            <person name="Kyrpides N.C."/>
            <person name="Klenk H.P."/>
            <person name="Lapidus A."/>
        </authorList>
    </citation>
    <scope>NUCLEOTIDE SEQUENCE [LARGE SCALE GENOMIC DNA]</scope>
    <source>
        <strain evidence="4">ATCC 27377 / DSM 6068 / ICPB 4128</strain>
    </source>
</reference>
<dbReference type="OrthoDB" id="207215at2"/>
<dbReference type="InterPro" id="IPR036034">
    <property type="entry name" value="PDZ_sf"/>
</dbReference>
<dbReference type="SUPFAM" id="SSF50494">
    <property type="entry name" value="Trypsin-like serine proteases"/>
    <property type="match status" value="1"/>
</dbReference>
<dbReference type="Pfam" id="PF13180">
    <property type="entry name" value="PDZ_2"/>
    <property type="match status" value="1"/>
</dbReference>
<protein>
    <submittedName>
        <fullName evidence="3">PDZ/DHR/GLGF domain protein</fullName>
    </submittedName>
</protein>
<evidence type="ECO:0000259" key="2">
    <source>
        <dbReference type="PROSITE" id="PS50106"/>
    </source>
</evidence>
<dbReference type="HOGENOM" id="CLU_282403_0_0_0"/>
<accession>D2R083</accession>
<evidence type="ECO:0000313" key="3">
    <source>
        <dbReference type="EMBL" id="ADB18448.1"/>
    </source>
</evidence>
<sequence precursor="true">MSMTTSITVGTTMASARALFTKSATYCAFVALVLLLARDASAQSRPRYVGMLADGQIFEGAVLTDWQDTKALPRVDGRPLAEPNNHFTWLRDRTLALPETPPAYLEMHTGDRLPGNIVGYSNSSEHPWDPAGDYFIVRPSITLVPPENKPAGTIRVKVPAVKRIVWQRRAGDAARPGELHLRDGRTLAFRAARFGDGTVNLLAAEGSSKIVWQDIAEITLPTRDYWKEYFDELALLTPNGTSRLLQIEALGGLIATTSLERYYPRGEGNSGESHRWVHGIQPAWALDLLWVPSRDIVLRQSFLPHEVLVARVPFSSERLASSTLSGSPPRIGRSSSGEELASTTRLVGTGIGMTSGWKLTFELPPISATLRGNLAIDRSSGTGGCLQGFVRRSGLVAKDLWKSEVIVGSSQVSDFRDLPLEVAGDLSGARPKNELIFEVDPVHQSRPAGADPLDIRDRANWGDLVLTFDKAKVNEQIAARIPLQFAAYEGWEVILPSGIPAIEKIEVEVSYDYQAPSPHRLQTSIGLRGEPLLFRKTMRLSPSDQWLMIGVTRPQARGTDPMIEVRLAGEIVGELRVPQRQMHESAADFKPLIVSLATVQRGAGGAVPIELRLITSAESPPMHFRSITTVSQLPTLYRGLEEKVTIESTSDTGAASAAFTDAETYYGSTSLQIAPGTRATWPLEGMIEIRERPEWGQYRFARFAVKKRGGGHAALEILTRDNRPVPACFLIGPGKSTFENSPRVWNDRLPDHWVVITRDLYADFGSCEITGLAATAVEGETLWIDHIYFARRHDDFDLLPQAPTPEQVNRKAREELSLNLMQRVWPAMAWIETAEGVRQGAAMINNNGWLITSAHALSGQTGTVKVHLTTGSYAGPEPMGEKVLEGEIRGTSRSMNATIIKLKVTEQQFPTIGMWNSADLQFDRPCLSANWPRATDAMAKITPEVVQLRRAYRSSLWIDRNDMQQAIGSPLLSTDGQIIGLAARQSPYGGMLYTRVHWGTIESQLAKLVEGTSFGNWSPGMEPELGLEAEVTPAGMAVKSLAKGSAAAAQGIAIGDVLLRIDGNAITSLETLQTALSEKDAGNEVTIDFQHASETKQARVKLAPRK</sequence>
<dbReference type="InterPro" id="IPR001478">
    <property type="entry name" value="PDZ"/>
</dbReference>
<feature type="domain" description="PDZ" evidence="2">
    <location>
        <begin position="1002"/>
        <end position="1093"/>
    </location>
</feature>
<keyword evidence="4" id="KW-1185">Reference proteome</keyword>
<evidence type="ECO:0000256" key="1">
    <source>
        <dbReference type="SAM" id="MobiDB-lite"/>
    </source>
</evidence>
<dbReference type="InterPro" id="IPR009003">
    <property type="entry name" value="Peptidase_S1_PA"/>
</dbReference>
<dbReference type="PROSITE" id="PS50106">
    <property type="entry name" value="PDZ"/>
    <property type="match status" value="1"/>
</dbReference>
<dbReference type="SMART" id="SM00228">
    <property type="entry name" value="PDZ"/>
    <property type="match status" value="1"/>
</dbReference>
<dbReference type="STRING" id="530564.Psta_3793"/>
<dbReference type="Gene3D" id="2.40.10.120">
    <property type="match status" value="1"/>
</dbReference>
<feature type="compositionally biased region" description="Low complexity" evidence="1">
    <location>
        <begin position="325"/>
        <end position="337"/>
    </location>
</feature>
<name>D2R083_PIRSD</name>
<dbReference type="Gene3D" id="2.30.42.10">
    <property type="match status" value="1"/>
</dbReference>
<dbReference type="eggNOG" id="COG0265">
    <property type="taxonomic scope" value="Bacteria"/>
</dbReference>
<organism evidence="3 4">
    <name type="scientific">Pirellula staleyi (strain ATCC 27377 / DSM 6068 / ICPB 4128)</name>
    <name type="common">Pirella staleyi</name>
    <dbReference type="NCBI Taxonomy" id="530564"/>
    <lineage>
        <taxon>Bacteria</taxon>
        <taxon>Pseudomonadati</taxon>
        <taxon>Planctomycetota</taxon>
        <taxon>Planctomycetia</taxon>
        <taxon>Pirellulales</taxon>
        <taxon>Pirellulaceae</taxon>
        <taxon>Pirellula</taxon>
    </lineage>
</organism>
<proteinExistence type="predicted"/>
<dbReference type="SUPFAM" id="SSF50156">
    <property type="entry name" value="PDZ domain-like"/>
    <property type="match status" value="1"/>
</dbReference>
<feature type="region of interest" description="Disordered" evidence="1">
    <location>
        <begin position="320"/>
        <end position="339"/>
    </location>
</feature>
<dbReference type="AlphaFoldDB" id="D2R083"/>
<dbReference type="Proteomes" id="UP000001887">
    <property type="component" value="Chromosome"/>
</dbReference>
<dbReference type="KEGG" id="psl:Psta_3793"/>
<evidence type="ECO:0000313" key="4">
    <source>
        <dbReference type="Proteomes" id="UP000001887"/>
    </source>
</evidence>
<gene>
    <name evidence="3" type="ordered locus">Psta_3793</name>
</gene>
<dbReference type="EMBL" id="CP001848">
    <property type="protein sequence ID" value="ADB18448.1"/>
    <property type="molecule type" value="Genomic_DNA"/>
</dbReference>